<accession>A0A4U0S4S8</accession>
<name>A0A4U0S4S8_9ACTN</name>
<dbReference type="OrthoDB" id="3756333at2"/>
<dbReference type="InterPro" id="IPR006626">
    <property type="entry name" value="PbH1"/>
</dbReference>
<proteinExistence type="predicted"/>
<dbReference type="SMART" id="SM00710">
    <property type="entry name" value="PbH1"/>
    <property type="match status" value="11"/>
</dbReference>
<dbReference type="SUPFAM" id="SSF51126">
    <property type="entry name" value="Pectin lyase-like"/>
    <property type="match status" value="3"/>
</dbReference>
<dbReference type="PANTHER" id="PTHR22990:SF15">
    <property type="entry name" value="F-BOX ONLY PROTEIN 10"/>
    <property type="match status" value="1"/>
</dbReference>
<keyword evidence="1" id="KW-0677">Repeat</keyword>
<dbReference type="InterPro" id="IPR011050">
    <property type="entry name" value="Pectin_lyase_fold/virulence"/>
</dbReference>
<evidence type="ECO:0000256" key="1">
    <source>
        <dbReference type="ARBA" id="ARBA00022737"/>
    </source>
</evidence>
<dbReference type="Gene3D" id="2.160.20.10">
    <property type="entry name" value="Single-stranded right-handed beta-helix, Pectin lyase-like"/>
    <property type="match status" value="1"/>
</dbReference>
<reference evidence="3 4" key="1">
    <citation type="submission" date="2019-04" db="EMBL/GenBank/DDBJ databases">
        <title>Streptomyces oryziradicis sp. nov., a novel actinomycete isolated from rhizosphere soil of rice (Oryza sativa L.).</title>
        <authorList>
            <person name="Li C."/>
        </authorList>
    </citation>
    <scope>NUCLEOTIDE SEQUENCE [LARGE SCALE GENOMIC DNA]</scope>
    <source>
        <strain evidence="3 4">NEAU-C40</strain>
    </source>
</reference>
<evidence type="ECO:0000259" key="2">
    <source>
        <dbReference type="Pfam" id="PF13229"/>
    </source>
</evidence>
<protein>
    <submittedName>
        <fullName evidence="3">Right-handed parallel beta-helix repeat-containing protein</fullName>
    </submittedName>
</protein>
<dbReference type="RefSeq" id="WP_136728915.1">
    <property type="nucleotide sequence ID" value="NZ_SUMC01000065.1"/>
</dbReference>
<dbReference type="InterPro" id="IPR039448">
    <property type="entry name" value="Beta_helix"/>
</dbReference>
<keyword evidence="4" id="KW-1185">Reference proteome</keyword>
<comment type="caution">
    <text evidence="3">The sequence shown here is derived from an EMBL/GenBank/DDBJ whole genome shotgun (WGS) entry which is preliminary data.</text>
</comment>
<organism evidence="3 4">
    <name type="scientific">Actinacidiphila oryziradicis</name>
    <dbReference type="NCBI Taxonomy" id="2571141"/>
    <lineage>
        <taxon>Bacteria</taxon>
        <taxon>Bacillati</taxon>
        <taxon>Actinomycetota</taxon>
        <taxon>Actinomycetes</taxon>
        <taxon>Kitasatosporales</taxon>
        <taxon>Streptomycetaceae</taxon>
        <taxon>Actinacidiphila</taxon>
    </lineage>
</organism>
<gene>
    <name evidence="3" type="ORF">FCI23_39135</name>
</gene>
<feature type="domain" description="Right handed beta helix" evidence="2">
    <location>
        <begin position="363"/>
        <end position="500"/>
    </location>
</feature>
<feature type="domain" description="Right handed beta helix" evidence="2">
    <location>
        <begin position="203"/>
        <end position="323"/>
    </location>
</feature>
<dbReference type="PANTHER" id="PTHR22990">
    <property type="entry name" value="F-BOX ONLY PROTEIN"/>
    <property type="match status" value="1"/>
</dbReference>
<evidence type="ECO:0000313" key="4">
    <source>
        <dbReference type="Proteomes" id="UP000305778"/>
    </source>
</evidence>
<dbReference type="InterPro" id="IPR012334">
    <property type="entry name" value="Pectin_lyas_fold"/>
</dbReference>
<dbReference type="EMBL" id="SUMC01000065">
    <property type="protein sequence ID" value="TKA02061.1"/>
    <property type="molecule type" value="Genomic_DNA"/>
</dbReference>
<evidence type="ECO:0000313" key="3">
    <source>
        <dbReference type="EMBL" id="TKA02061.1"/>
    </source>
</evidence>
<dbReference type="Pfam" id="PF13229">
    <property type="entry name" value="Beta_helix"/>
    <property type="match status" value="2"/>
</dbReference>
<dbReference type="GO" id="GO:0006511">
    <property type="term" value="P:ubiquitin-dependent protein catabolic process"/>
    <property type="evidence" value="ECO:0007669"/>
    <property type="project" value="TreeGrafter"/>
</dbReference>
<dbReference type="InterPro" id="IPR051550">
    <property type="entry name" value="SCF-Subunits/Alg-Epimerases"/>
</dbReference>
<dbReference type="Proteomes" id="UP000305778">
    <property type="component" value="Unassembled WGS sequence"/>
</dbReference>
<dbReference type="AlphaFoldDB" id="A0A4U0S4S8"/>
<sequence>MVARYFVSPHGGRRAYPDITSALSAAAGRGRAALVEIAPGRYEESLTVQGEVQLAALGDPGSVVVSRPRGAVLDAFGSVRVHGLVLIGRDAEVVGCHAGTLTLEHSEIRAHNGVSVHARPNTSVTLRDSVILHGRAVFSGANGLVERCRFTDAADNAVAVFEGAHVSVRDSWIEGSRLHGVRVSDARAQITGCELTGTGKAAITADTRAELTVTGCTINAVHAEAIMFSDQSRGSVDGTRVTDAQHGITVVSGADPVVRGCVFTECRDTGINVHTSGRGRFEDCEVFDAGNIAVFSTKSGAPEIHGCRISRGNVGIAVTDAARGRFTRVEIGDLTSVALRVCDEAKAVFEQVRVERCPSGLETRGNGGTTADVTDAVFRDFDMSAAEALGQSRVTLKGVSAERGVVGFGVGEEAQLFVHDCDVTAVSIGGALGFGKARLVARNLTVTGSEGVGLCGTDSAYLDVVNSAFVDCTVAGASFQGTCGGRLVDCSVSGTQGAAVQDNGLVDLVSLRTSLPVVKQITKPVERPPTIVNNYDGPVFNAEVHGAQLAWNNNNVIQQQTNEDGSST</sequence>